<reference evidence="3" key="1">
    <citation type="journal article" date="2019" name="Int. J. Syst. Evol. Microbiol.">
        <title>The Global Catalogue of Microorganisms (GCM) 10K type strain sequencing project: providing services to taxonomists for standard genome sequencing and annotation.</title>
        <authorList>
            <consortium name="The Broad Institute Genomics Platform"/>
            <consortium name="The Broad Institute Genome Sequencing Center for Infectious Disease"/>
            <person name="Wu L."/>
            <person name="Ma J."/>
        </authorList>
    </citation>
    <scope>NUCLEOTIDE SEQUENCE [LARGE SCALE GENOMIC DNA]</scope>
    <source>
        <strain evidence="3">JCM 6307</strain>
    </source>
</reference>
<sequence length="117" mass="11819">MRCAPGGRGAAVVELPDGARPVPVGRLRRRPPGTGLLGERRAVRARLQDSFVLPPDSGGWPVRPWWRPAAAAAALGAAVGAAGCFVLVGGSAVAVVGFALSGVIVATGFWALSSPEP</sequence>
<proteinExistence type="predicted"/>
<keyword evidence="3" id="KW-1185">Reference proteome</keyword>
<evidence type="ECO:0000313" key="3">
    <source>
        <dbReference type="Proteomes" id="UP001501358"/>
    </source>
</evidence>
<evidence type="ECO:0000313" key="2">
    <source>
        <dbReference type="EMBL" id="GAA2497285.1"/>
    </source>
</evidence>
<name>A0ABP5ZI41_9ACTN</name>
<comment type="caution">
    <text evidence="2">The sequence shown here is derived from an EMBL/GenBank/DDBJ whole genome shotgun (WGS) entry which is preliminary data.</text>
</comment>
<evidence type="ECO:0000256" key="1">
    <source>
        <dbReference type="SAM" id="Phobius"/>
    </source>
</evidence>
<protein>
    <recommendedName>
        <fullName evidence="4">Integral membrane protein</fullName>
    </recommendedName>
</protein>
<feature type="transmembrane region" description="Helical" evidence="1">
    <location>
        <begin position="93"/>
        <end position="112"/>
    </location>
</feature>
<accession>A0ABP5ZI41</accession>
<feature type="transmembrane region" description="Helical" evidence="1">
    <location>
        <begin position="65"/>
        <end position="88"/>
    </location>
</feature>
<gene>
    <name evidence="2" type="ORF">GCM10010406_37130</name>
</gene>
<organism evidence="2 3">
    <name type="scientific">Streptomyces thermolineatus</name>
    <dbReference type="NCBI Taxonomy" id="44033"/>
    <lineage>
        <taxon>Bacteria</taxon>
        <taxon>Bacillati</taxon>
        <taxon>Actinomycetota</taxon>
        <taxon>Actinomycetes</taxon>
        <taxon>Kitasatosporales</taxon>
        <taxon>Streptomycetaceae</taxon>
        <taxon>Streptomyces</taxon>
    </lineage>
</organism>
<dbReference type="EMBL" id="BAAATA010000023">
    <property type="protein sequence ID" value="GAA2497285.1"/>
    <property type="molecule type" value="Genomic_DNA"/>
</dbReference>
<evidence type="ECO:0008006" key="4">
    <source>
        <dbReference type="Google" id="ProtNLM"/>
    </source>
</evidence>
<keyword evidence="1" id="KW-1133">Transmembrane helix</keyword>
<keyword evidence="1" id="KW-0472">Membrane</keyword>
<keyword evidence="1" id="KW-0812">Transmembrane</keyword>
<dbReference type="Proteomes" id="UP001501358">
    <property type="component" value="Unassembled WGS sequence"/>
</dbReference>